<organism evidence="1 2">
    <name type="scientific">Alternaria alternata</name>
    <name type="common">Alternaria rot fungus</name>
    <name type="synonym">Torula alternata</name>
    <dbReference type="NCBI Taxonomy" id="5599"/>
    <lineage>
        <taxon>Eukaryota</taxon>
        <taxon>Fungi</taxon>
        <taxon>Dikarya</taxon>
        <taxon>Ascomycota</taxon>
        <taxon>Pezizomycotina</taxon>
        <taxon>Dothideomycetes</taxon>
        <taxon>Pleosporomycetidae</taxon>
        <taxon>Pleosporales</taxon>
        <taxon>Pleosporineae</taxon>
        <taxon>Pleosporaceae</taxon>
        <taxon>Alternaria</taxon>
        <taxon>Alternaria sect. Alternaria</taxon>
        <taxon>Alternaria alternata complex</taxon>
    </lineage>
</organism>
<sequence>MYESLFPLESVLRDGHNSRILVSVVLSKMLPFSGLHACMIPGSTLALLAMESFRHFETAVLLSAQLLTLTGRRQTSLWPMISNVVYNIPRHGRHVADALGTPSRESLPCSRISQGSQKVRSKRIDGESVFSVVGSPSGPKWLIPYVVWGAEAQRWTTIPPYPISTMPLGERNQLGIAW</sequence>
<dbReference type="EMBL" id="KV441493">
    <property type="protein sequence ID" value="OAG15572.1"/>
    <property type="molecule type" value="Genomic_DNA"/>
</dbReference>
<dbReference type="GeneID" id="29117331"/>
<dbReference type="KEGG" id="aalt:CC77DRAFT_450305"/>
<proteinExistence type="predicted"/>
<protein>
    <submittedName>
        <fullName evidence="1">Uncharacterized protein</fullName>
    </submittedName>
</protein>
<evidence type="ECO:0000313" key="2">
    <source>
        <dbReference type="Proteomes" id="UP000077248"/>
    </source>
</evidence>
<gene>
    <name evidence="1" type="ORF">CC77DRAFT_450305</name>
</gene>
<reference evidence="1 2" key="1">
    <citation type="submission" date="2016-05" db="EMBL/GenBank/DDBJ databases">
        <title>Comparative analysis of secretome profiles of manganese(II)-oxidizing ascomycete fungi.</title>
        <authorList>
            <consortium name="DOE Joint Genome Institute"/>
            <person name="Zeiner C.A."/>
            <person name="Purvine S.O."/>
            <person name="Zink E.M."/>
            <person name="Wu S."/>
            <person name="Pasa-Tolic L."/>
            <person name="Chaput D.L."/>
            <person name="Haridas S."/>
            <person name="Grigoriev I.V."/>
            <person name="Santelli C.M."/>
            <person name="Hansel C.M."/>
        </authorList>
    </citation>
    <scope>NUCLEOTIDE SEQUENCE [LARGE SCALE GENOMIC DNA]</scope>
    <source>
        <strain evidence="1 2">SRC1lrK2f</strain>
    </source>
</reference>
<dbReference type="AlphaFoldDB" id="A0A177D8Y6"/>
<dbReference type="Proteomes" id="UP000077248">
    <property type="component" value="Unassembled WGS sequence"/>
</dbReference>
<dbReference type="VEuPathDB" id="FungiDB:CC77DRAFT_450305"/>
<dbReference type="RefSeq" id="XP_018380993.1">
    <property type="nucleotide sequence ID" value="XM_018531737.1"/>
</dbReference>
<accession>A0A177D8Y6</accession>
<keyword evidence="2" id="KW-1185">Reference proteome</keyword>
<evidence type="ECO:0000313" key="1">
    <source>
        <dbReference type="EMBL" id="OAG15572.1"/>
    </source>
</evidence>
<name>A0A177D8Y6_ALTAL</name>